<evidence type="ECO:0000313" key="3">
    <source>
        <dbReference type="Proteomes" id="UP000092528"/>
    </source>
</evidence>
<dbReference type="GeneID" id="96873406"/>
<accession>A0A1C7F9T2</accession>
<dbReference type="STRING" id="45658.VSVS12_01386"/>
<keyword evidence="3" id="KW-1185">Reference proteome</keyword>
<sequence length="427" mass="48575">MMRLIPLYALLTAATTLPAQATQWQFDWDWAVSAQHHQRQSSDFIQPRYDSASHLDGLLDVQIGYGQWSGLFALYSQDIYHSQPQGWFDGVDNQWIVRELAWQGDVDIGQHNVDVSLGKIRLDYGVSYGYRPLDMFKPYRQNPIGLSVEEGATVATISQFDGDGEWSLIYTNSHWSDASIDAFDEANQQQGAGLRHYGLLAQHEYQLIAYYDDVRRGALGGSWVSVIGDAWELHSEVLWQHKSVGYELPNSQYQAVGIKEQGNAWQALAGFTYTSMTGHSLIGEYWYDSRAWSTSEWQEAKTRANQLHSNPATAPLATSYAQGLRHYNLTQHSLMIHWSWDTQAWLQWQSDTNWHWLSNVTPKLDLLIAPQDGGVIATQWLTYQWIDTGAASVDLEFTARFLTGKSDSAYAQINDRRTLVFTIKGKF</sequence>
<keyword evidence="1" id="KW-0732">Signal</keyword>
<dbReference type="Proteomes" id="UP000092528">
    <property type="component" value="Chromosome 1"/>
</dbReference>
<dbReference type="PATRIC" id="fig|45658.7.peg.1596"/>
<feature type="signal peptide" evidence="1">
    <location>
        <begin position="1"/>
        <end position="21"/>
    </location>
</feature>
<organism evidence="2 3">
    <name type="scientific">Vibrio scophthalmi</name>
    <dbReference type="NCBI Taxonomy" id="45658"/>
    <lineage>
        <taxon>Bacteria</taxon>
        <taxon>Pseudomonadati</taxon>
        <taxon>Pseudomonadota</taxon>
        <taxon>Gammaproteobacteria</taxon>
        <taxon>Vibrionales</taxon>
        <taxon>Vibrionaceae</taxon>
        <taxon>Vibrio</taxon>
    </lineage>
</organism>
<dbReference type="AlphaFoldDB" id="A0A1C7F9T2"/>
<feature type="chain" id="PRO_5008885515" description="Beta-lactamase" evidence="1">
    <location>
        <begin position="22"/>
        <end position="427"/>
    </location>
</feature>
<dbReference type="EMBL" id="CP016414">
    <property type="protein sequence ID" value="ANU36736.1"/>
    <property type="molecule type" value="Genomic_DNA"/>
</dbReference>
<dbReference type="RefSeq" id="WP_065545429.1">
    <property type="nucleotide sequence ID" value="NZ_CP016414.1"/>
</dbReference>
<evidence type="ECO:0000256" key="1">
    <source>
        <dbReference type="SAM" id="SignalP"/>
    </source>
</evidence>
<gene>
    <name evidence="2" type="ORF">VSVS05_01611</name>
</gene>
<name>A0A1C7F9T2_9VIBR</name>
<proteinExistence type="predicted"/>
<protein>
    <recommendedName>
        <fullName evidence="4">Beta-lactamase</fullName>
    </recommendedName>
</protein>
<evidence type="ECO:0008006" key="4">
    <source>
        <dbReference type="Google" id="ProtNLM"/>
    </source>
</evidence>
<evidence type="ECO:0000313" key="2">
    <source>
        <dbReference type="EMBL" id="ANU36736.1"/>
    </source>
</evidence>
<reference evidence="2 3" key="1">
    <citation type="submission" date="2016-07" db="EMBL/GenBank/DDBJ databases">
        <title>Genome sequencing of Vibrio scophthalmi strain VS-05, an isolated from Paralichthys olivaceus.</title>
        <authorList>
            <person name="Han H.-J."/>
        </authorList>
    </citation>
    <scope>NUCLEOTIDE SEQUENCE [LARGE SCALE GENOMIC DNA]</scope>
    <source>
        <strain evidence="2 3">VS-05</strain>
    </source>
</reference>